<evidence type="ECO:0000256" key="3">
    <source>
        <dbReference type="ARBA" id="ARBA00022475"/>
    </source>
</evidence>
<organism evidence="8 9">
    <name type="scientific">Candidatus Mailhella merdigallinarum</name>
    <dbReference type="NCBI Taxonomy" id="2838658"/>
    <lineage>
        <taxon>Bacteria</taxon>
        <taxon>Pseudomonadati</taxon>
        <taxon>Thermodesulfobacteriota</taxon>
        <taxon>Desulfovibrionia</taxon>
        <taxon>Desulfovibrionales</taxon>
        <taxon>Desulfovibrionaceae</taxon>
        <taxon>Mailhella</taxon>
    </lineage>
</organism>
<proteinExistence type="inferred from homology"/>
<evidence type="ECO:0000256" key="6">
    <source>
        <dbReference type="ARBA" id="ARBA00023136"/>
    </source>
</evidence>
<keyword evidence="8" id="KW-0282">Flagellum</keyword>
<evidence type="ECO:0000313" key="9">
    <source>
        <dbReference type="Proteomes" id="UP000824225"/>
    </source>
</evidence>
<feature type="transmembrane region" description="Helical" evidence="7">
    <location>
        <begin position="92"/>
        <end position="115"/>
    </location>
</feature>
<comment type="caution">
    <text evidence="8">The sequence shown here is derived from an EMBL/GenBank/DDBJ whole genome shotgun (WGS) entry which is preliminary data.</text>
</comment>
<dbReference type="InterPro" id="IPR002010">
    <property type="entry name" value="T3SS_IM_R"/>
</dbReference>
<feature type="transmembrane region" description="Helical" evidence="7">
    <location>
        <begin position="12"/>
        <end position="35"/>
    </location>
</feature>
<dbReference type="AlphaFoldDB" id="A0A9D2KL60"/>
<sequence length="147" mass="15567">MDIAGLFQALDIYRHLTAILLGMPRLFTLALVAPFFGASVVTGQIRLILVLALYLPLHPMVTASLLPEASLSAALSLETGGRLVLLLCKETLLGLILGFLAGIVFWAVQSAGFFIDNQRGASMAEGADILSGDQSSLIPRAKFAAIL</sequence>
<evidence type="ECO:0000313" key="8">
    <source>
        <dbReference type="EMBL" id="HJA08880.1"/>
    </source>
</evidence>
<gene>
    <name evidence="8" type="ORF">H9962_06800</name>
</gene>
<evidence type="ECO:0000256" key="1">
    <source>
        <dbReference type="ARBA" id="ARBA00004651"/>
    </source>
</evidence>
<evidence type="ECO:0000256" key="7">
    <source>
        <dbReference type="SAM" id="Phobius"/>
    </source>
</evidence>
<dbReference type="Pfam" id="PF01311">
    <property type="entry name" value="Bac_export_1"/>
    <property type="match status" value="1"/>
</dbReference>
<dbReference type="GO" id="GO:0005886">
    <property type="term" value="C:plasma membrane"/>
    <property type="evidence" value="ECO:0007669"/>
    <property type="project" value="UniProtKB-SubCell"/>
</dbReference>
<name>A0A9D2KL60_9BACT</name>
<keyword evidence="3" id="KW-1003">Cell membrane</keyword>
<dbReference type="PANTHER" id="PTHR30065">
    <property type="entry name" value="FLAGELLAR BIOSYNTHETIC PROTEIN FLIR"/>
    <property type="match status" value="1"/>
</dbReference>
<keyword evidence="8" id="KW-0969">Cilium</keyword>
<dbReference type="PANTHER" id="PTHR30065:SF1">
    <property type="entry name" value="SURFACE PRESENTATION OF ANTIGENS PROTEIN SPAR"/>
    <property type="match status" value="1"/>
</dbReference>
<keyword evidence="6 7" id="KW-0472">Membrane</keyword>
<dbReference type="Proteomes" id="UP000824225">
    <property type="component" value="Unassembled WGS sequence"/>
</dbReference>
<evidence type="ECO:0000256" key="5">
    <source>
        <dbReference type="ARBA" id="ARBA00022989"/>
    </source>
</evidence>
<keyword evidence="8" id="KW-0966">Cell projection</keyword>
<evidence type="ECO:0000256" key="4">
    <source>
        <dbReference type="ARBA" id="ARBA00022692"/>
    </source>
</evidence>
<accession>A0A9D2KL60</accession>
<feature type="transmembrane region" description="Helical" evidence="7">
    <location>
        <begin position="47"/>
        <end position="66"/>
    </location>
</feature>
<dbReference type="GO" id="GO:0006605">
    <property type="term" value="P:protein targeting"/>
    <property type="evidence" value="ECO:0007669"/>
    <property type="project" value="InterPro"/>
</dbReference>
<keyword evidence="4 7" id="KW-0812">Transmembrane</keyword>
<protein>
    <submittedName>
        <fullName evidence="8">Flagellar biosynthetic protein FliR</fullName>
    </submittedName>
</protein>
<comment type="subcellular location">
    <subcellularLocation>
        <location evidence="1">Cell membrane</location>
        <topology evidence="1">Multi-pass membrane protein</topology>
    </subcellularLocation>
</comment>
<evidence type="ECO:0000256" key="2">
    <source>
        <dbReference type="ARBA" id="ARBA00009772"/>
    </source>
</evidence>
<reference evidence="8" key="1">
    <citation type="journal article" date="2021" name="PeerJ">
        <title>Extensive microbial diversity within the chicken gut microbiome revealed by metagenomics and culture.</title>
        <authorList>
            <person name="Gilroy R."/>
            <person name="Ravi A."/>
            <person name="Getino M."/>
            <person name="Pursley I."/>
            <person name="Horton D.L."/>
            <person name="Alikhan N.F."/>
            <person name="Baker D."/>
            <person name="Gharbi K."/>
            <person name="Hall N."/>
            <person name="Watson M."/>
            <person name="Adriaenssens E.M."/>
            <person name="Foster-Nyarko E."/>
            <person name="Jarju S."/>
            <person name="Secka A."/>
            <person name="Antonio M."/>
            <person name="Oren A."/>
            <person name="Chaudhuri R.R."/>
            <person name="La Ragione R."/>
            <person name="Hildebrand F."/>
            <person name="Pallen M.J."/>
        </authorList>
    </citation>
    <scope>NUCLEOTIDE SEQUENCE</scope>
    <source>
        <strain evidence="8">CHK186-16707</strain>
    </source>
</reference>
<reference evidence="8" key="2">
    <citation type="submission" date="2021-04" db="EMBL/GenBank/DDBJ databases">
        <authorList>
            <person name="Gilroy R."/>
        </authorList>
    </citation>
    <scope>NUCLEOTIDE SEQUENCE</scope>
    <source>
        <strain evidence="8">CHK186-16707</strain>
    </source>
</reference>
<dbReference type="EMBL" id="DXAN01000023">
    <property type="protein sequence ID" value="HJA08880.1"/>
    <property type="molecule type" value="Genomic_DNA"/>
</dbReference>
<keyword evidence="5 7" id="KW-1133">Transmembrane helix</keyword>
<comment type="similarity">
    <text evidence="2">Belongs to the FliR/MopE/SpaR family.</text>
</comment>